<evidence type="ECO:0000256" key="5">
    <source>
        <dbReference type="ARBA" id="ARBA00023136"/>
    </source>
</evidence>
<dbReference type="EMBL" id="JWHU01000006">
    <property type="protein sequence ID" value="KIU21729.1"/>
    <property type="molecule type" value="Genomic_DNA"/>
</dbReference>
<dbReference type="STRING" id="137591.AO080_11660"/>
<evidence type="ECO:0000256" key="2">
    <source>
        <dbReference type="ARBA" id="ARBA00009399"/>
    </source>
</evidence>
<comment type="similarity">
    <text evidence="2">Belongs to the GtrA family.</text>
</comment>
<evidence type="ECO:0000256" key="1">
    <source>
        <dbReference type="ARBA" id="ARBA00004141"/>
    </source>
</evidence>
<evidence type="ECO:0000313" key="11">
    <source>
        <dbReference type="Proteomes" id="UP000320012"/>
    </source>
</evidence>
<dbReference type="eggNOG" id="COG2246">
    <property type="taxonomic scope" value="Bacteria"/>
</dbReference>
<keyword evidence="5 6" id="KW-0472">Membrane</keyword>
<feature type="transmembrane region" description="Helical" evidence="6">
    <location>
        <begin position="81"/>
        <end position="102"/>
    </location>
</feature>
<dbReference type="InterPro" id="IPR051401">
    <property type="entry name" value="GtrA_CellWall_Glycosyl"/>
</dbReference>
<evidence type="ECO:0000313" key="10">
    <source>
        <dbReference type="Proteomes" id="UP000032287"/>
    </source>
</evidence>
<dbReference type="Pfam" id="PF04138">
    <property type="entry name" value="GtrA_DPMS_TM"/>
    <property type="match status" value="1"/>
</dbReference>
<dbReference type="GO" id="GO:0000271">
    <property type="term" value="P:polysaccharide biosynthetic process"/>
    <property type="evidence" value="ECO:0007669"/>
    <property type="project" value="InterPro"/>
</dbReference>
<dbReference type="PANTHER" id="PTHR38459">
    <property type="entry name" value="PROPHAGE BACTOPRENOL-LINKED GLUCOSE TRANSLOCASE HOMOLOG"/>
    <property type="match status" value="1"/>
</dbReference>
<dbReference type="Proteomes" id="UP000320012">
    <property type="component" value="Unassembled WGS sequence"/>
</dbReference>
<evidence type="ECO:0000313" key="9">
    <source>
        <dbReference type="EMBL" id="TVV26792.1"/>
    </source>
</evidence>
<organism evidence="8 10">
    <name type="scientific">Weissella cibaria</name>
    <dbReference type="NCBI Taxonomy" id="137591"/>
    <lineage>
        <taxon>Bacteria</taxon>
        <taxon>Bacillati</taxon>
        <taxon>Bacillota</taxon>
        <taxon>Bacilli</taxon>
        <taxon>Lactobacillales</taxon>
        <taxon>Lactobacillaceae</taxon>
        <taxon>Weissella</taxon>
    </lineage>
</organism>
<dbReference type="PANTHER" id="PTHR38459:SF5">
    <property type="entry name" value="CELL WALL TEICHOIC ACID GLYCOSYLATION PROTEIN GTCA"/>
    <property type="match status" value="1"/>
</dbReference>
<evidence type="ECO:0000256" key="6">
    <source>
        <dbReference type="SAM" id="Phobius"/>
    </source>
</evidence>
<dbReference type="PATRIC" id="fig|137591.25.peg.402"/>
<evidence type="ECO:0000259" key="7">
    <source>
        <dbReference type="Pfam" id="PF04138"/>
    </source>
</evidence>
<comment type="subcellular location">
    <subcellularLocation>
        <location evidence="1">Membrane</location>
        <topology evidence="1">Multi-pass membrane protein</topology>
    </subcellularLocation>
</comment>
<feature type="transmembrane region" description="Helical" evidence="6">
    <location>
        <begin position="114"/>
        <end position="133"/>
    </location>
</feature>
<keyword evidence="3 6" id="KW-0812">Transmembrane</keyword>
<feature type="transmembrane region" description="Helical" evidence="6">
    <location>
        <begin position="41"/>
        <end position="60"/>
    </location>
</feature>
<evidence type="ECO:0000256" key="3">
    <source>
        <dbReference type="ARBA" id="ARBA00022692"/>
    </source>
</evidence>
<dbReference type="AlphaFoldDB" id="A0A0D1K610"/>
<feature type="domain" description="GtrA/DPMS transmembrane" evidence="7">
    <location>
        <begin position="17"/>
        <end position="133"/>
    </location>
</feature>
<evidence type="ECO:0000256" key="4">
    <source>
        <dbReference type="ARBA" id="ARBA00022989"/>
    </source>
</evidence>
<proteinExistence type="inferred from homology"/>
<comment type="caution">
    <text evidence="8">The sequence shown here is derived from an EMBL/GenBank/DDBJ whole genome shotgun (WGS) entry which is preliminary data.</text>
</comment>
<name>A0A0D1K610_9LACO</name>
<accession>A0A0D1K610</accession>
<gene>
    <name evidence="9" type="ORF">FO435_02200</name>
    <name evidence="8" type="ORF">QX99_00415</name>
</gene>
<dbReference type="InterPro" id="IPR007267">
    <property type="entry name" value="GtrA_DPMS_TM"/>
</dbReference>
<dbReference type="Proteomes" id="UP000032287">
    <property type="component" value="Unassembled WGS sequence"/>
</dbReference>
<evidence type="ECO:0000313" key="8">
    <source>
        <dbReference type="EMBL" id="KIU21729.1"/>
    </source>
</evidence>
<protein>
    <submittedName>
        <fullName evidence="9">GtrA family protein</fullName>
    </submittedName>
    <submittedName>
        <fullName evidence="8">GtrA-like protein</fullName>
    </submittedName>
</protein>
<keyword evidence="10" id="KW-1185">Reference proteome</keyword>
<keyword evidence="4 6" id="KW-1133">Transmembrane helix</keyword>
<reference evidence="9 11" key="2">
    <citation type="submission" date="2019-07" db="EMBL/GenBank/DDBJ databases">
        <title>Genome sequence of Weissella cibaria GK1.</title>
        <authorList>
            <person name="Choi H.-J."/>
        </authorList>
    </citation>
    <scope>NUCLEOTIDE SEQUENCE [LARGE SCALE GENOMIC DNA]</scope>
    <source>
        <strain evidence="9 11">GK1</strain>
    </source>
</reference>
<dbReference type="RefSeq" id="WP_043709803.1">
    <property type="nucleotide sequence ID" value="NZ_CP041193.1"/>
</dbReference>
<reference evidence="8 10" key="1">
    <citation type="journal article" date="2015" name="Microbiology (Mosc.)">
        <title>Genomics of the Weissella cibaria species with an examination of its metabolic traits.</title>
        <authorList>
            <person name="Lynch K.M."/>
            <person name="Lucid A."/>
            <person name="Arendt E.K."/>
            <person name="Sleator R.D."/>
            <person name="Lucey B."/>
            <person name="Coffey A."/>
        </authorList>
    </citation>
    <scope>NUCLEOTIDE SEQUENCE [LARGE SCALE GENOMIC DNA]</scope>
    <source>
        <strain evidence="8 10">MG1</strain>
    </source>
</reference>
<feature type="transmembrane region" description="Helical" evidence="6">
    <location>
        <begin position="15"/>
        <end position="35"/>
    </location>
</feature>
<dbReference type="GO" id="GO:0005886">
    <property type="term" value="C:plasma membrane"/>
    <property type="evidence" value="ECO:0007669"/>
    <property type="project" value="TreeGrafter"/>
</dbReference>
<sequence>MKSVMTIFTKYRAQILYLFFGGLTTVFNIILYGGLRLTQMPIMVAYVIAWFFTVLFAYLTNRVWVFDSQAHGFRELLNEAVKFYVARIATGLIGMAILWFGTSLLHQNDMLWNVIQNVFVVVSNYVLSKLIIFKAKEKWER</sequence>
<dbReference type="EMBL" id="VNHC01000002">
    <property type="protein sequence ID" value="TVV26792.1"/>
    <property type="molecule type" value="Genomic_DNA"/>
</dbReference>